<dbReference type="EMBL" id="AMGV01000003">
    <property type="protein sequence ID" value="KEF59011.1"/>
    <property type="molecule type" value="Genomic_DNA"/>
</dbReference>
<sequence>MDPVCGAVGLVAGVASIITAIGNSIVTLHNLRQKYQEAELNIRLLASHLQSVRTALCRVQNWAECLSSGSHHYQLVIDVEHSVDHCRILVEHIDDQITKFEWDDGLLKVGSKALFLLEDKATSELLTLLDRQINVLTLCLVASQWYGRSHPELEVSADRDSPTPNAQKQFLERDETRVAFDRIQDDTSSLIGFRDSRSFLTRRSRTSVESQFSRIFDFDGVLLRHKPYQDTFRSMLRRAASPTDKRTSQWPKTRSLSDTPVVQLESVARTTTARIDSELKQDARRLSKEIKILAIGDKHGRSAVIKQMRTQYGHPYSEAEVEQCRQCITSLTINALVAIMDYAEDSGNGLVRPLSRKHAQTVRAFAASAAPGWIISDGVASAVKYVWATWHVRQAYAGMEQHGQTA</sequence>
<comment type="caution">
    <text evidence="1">The sequence shown here is derived from an EMBL/GenBank/DDBJ whole genome shotgun (WGS) entry which is preliminary data.</text>
</comment>
<dbReference type="VEuPathDB" id="FungiDB:A1O9_03854"/>
<dbReference type="RefSeq" id="XP_013261601.1">
    <property type="nucleotide sequence ID" value="XM_013406147.1"/>
</dbReference>
<evidence type="ECO:0000313" key="1">
    <source>
        <dbReference type="EMBL" id="KEF59011.1"/>
    </source>
</evidence>
<dbReference type="OrthoDB" id="5817230at2759"/>
<dbReference type="STRING" id="1182545.A0A072PGM5"/>
<name>A0A072PGM5_9EURO</name>
<keyword evidence="2" id="KW-1185">Reference proteome</keyword>
<proteinExistence type="predicted"/>
<gene>
    <name evidence="1" type="ORF">A1O9_03854</name>
</gene>
<evidence type="ECO:0000313" key="2">
    <source>
        <dbReference type="Proteomes" id="UP000027920"/>
    </source>
</evidence>
<organism evidence="1 2">
    <name type="scientific">Exophiala aquamarina CBS 119918</name>
    <dbReference type="NCBI Taxonomy" id="1182545"/>
    <lineage>
        <taxon>Eukaryota</taxon>
        <taxon>Fungi</taxon>
        <taxon>Dikarya</taxon>
        <taxon>Ascomycota</taxon>
        <taxon>Pezizomycotina</taxon>
        <taxon>Eurotiomycetes</taxon>
        <taxon>Chaetothyriomycetidae</taxon>
        <taxon>Chaetothyriales</taxon>
        <taxon>Herpotrichiellaceae</taxon>
        <taxon>Exophiala</taxon>
    </lineage>
</organism>
<dbReference type="GeneID" id="25278788"/>
<dbReference type="Proteomes" id="UP000027920">
    <property type="component" value="Unassembled WGS sequence"/>
</dbReference>
<dbReference type="AlphaFoldDB" id="A0A072PGM5"/>
<reference evidence="1 2" key="1">
    <citation type="submission" date="2013-03" db="EMBL/GenBank/DDBJ databases">
        <title>The Genome Sequence of Exophiala aquamarina CBS 119918.</title>
        <authorList>
            <consortium name="The Broad Institute Genomics Platform"/>
            <person name="Cuomo C."/>
            <person name="de Hoog S."/>
            <person name="Gorbushina A."/>
            <person name="Walker B."/>
            <person name="Young S.K."/>
            <person name="Zeng Q."/>
            <person name="Gargeya S."/>
            <person name="Fitzgerald M."/>
            <person name="Haas B."/>
            <person name="Abouelleil A."/>
            <person name="Allen A.W."/>
            <person name="Alvarado L."/>
            <person name="Arachchi H.M."/>
            <person name="Berlin A.M."/>
            <person name="Chapman S.B."/>
            <person name="Gainer-Dewar J."/>
            <person name="Goldberg J."/>
            <person name="Griggs A."/>
            <person name="Gujja S."/>
            <person name="Hansen M."/>
            <person name="Howarth C."/>
            <person name="Imamovic A."/>
            <person name="Ireland A."/>
            <person name="Larimer J."/>
            <person name="McCowan C."/>
            <person name="Murphy C."/>
            <person name="Pearson M."/>
            <person name="Poon T.W."/>
            <person name="Priest M."/>
            <person name="Roberts A."/>
            <person name="Saif S."/>
            <person name="Shea T."/>
            <person name="Sisk P."/>
            <person name="Sykes S."/>
            <person name="Wortman J."/>
            <person name="Nusbaum C."/>
            <person name="Birren B."/>
        </authorList>
    </citation>
    <scope>NUCLEOTIDE SEQUENCE [LARGE SCALE GENOMIC DNA]</scope>
    <source>
        <strain evidence="1 2">CBS 119918</strain>
    </source>
</reference>
<accession>A0A072PGM5</accession>
<dbReference type="HOGENOM" id="CLU_030275_0_0_1"/>
<protein>
    <recommendedName>
        <fullName evidence="3">Fungal N-terminal domain-containing protein</fullName>
    </recommendedName>
</protein>
<evidence type="ECO:0008006" key="3">
    <source>
        <dbReference type="Google" id="ProtNLM"/>
    </source>
</evidence>